<feature type="domain" description="PDZ" evidence="1">
    <location>
        <begin position="8"/>
        <end position="95"/>
    </location>
</feature>
<dbReference type="InterPro" id="IPR036034">
    <property type="entry name" value="PDZ_sf"/>
</dbReference>
<dbReference type="SUPFAM" id="SSF50156">
    <property type="entry name" value="PDZ domain-like"/>
    <property type="match status" value="1"/>
</dbReference>
<proteinExistence type="predicted"/>
<dbReference type="EMBL" id="DAKRPA010000389">
    <property type="protein sequence ID" value="DAZ92749.1"/>
    <property type="molecule type" value="Genomic_DNA"/>
</dbReference>
<keyword evidence="3" id="KW-1185">Reference proteome</keyword>
<evidence type="ECO:0000313" key="2">
    <source>
        <dbReference type="EMBL" id="DAZ92749.1"/>
    </source>
</evidence>
<evidence type="ECO:0000313" key="3">
    <source>
        <dbReference type="Proteomes" id="UP001146120"/>
    </source>
</evidence>
<gene>
    <name evidence="2" type="ORF">N0F65_003486</name>
</gene>
<dbReference type="Gene3D" id="2.30.42.10">
    <property type="match status" value="1"/>
</dbReference>
<evidence type="ECO:0000259" key="1">
    <source>
        <dbReference type="PROSITE" id="PS50106"/>
    </source>
</evidence>
<accession>A0AAV2YI75</accession>
<protein>
    <recommendedName>
        <fullName evidence="1">PDZ domain-containing protein</fullName>
    </recommendedName>
</protein>
<name>A0AAV2YI75_9STRA</name>
<dbReference type="InterPro" id="IPR001478">
    <property type="entry name" value="PDZ"/>
</dbReference>
<sequence>MDEEGVYQVQLHKDVYGLGIYFTESERGAVVDPKLPFYRLPDGSKAPGEASGVIAPADVLLAIGDRDLRRMSFAAAVEELRRIPTGAILLTFRRGHHENAGENKPQDANSTDPAHDEQMAVALEEDDKKRRLWRLFQRSLRGTLPSFMDDREFAIDALLLDMEQTLDREQKCRFLAEKKNILYRTELLRMGEENATLRFQLAQKQRQLRQMEELERSMHLAI</sequence>
<dbReference type="PROSITE" id="PS50106">
    <property type="entry name" value="PDZ"/>
    <property type="match status" value="1"/>
</dbReference>
<reference evidence="2" key="1">
    <citation type="submission" date="2022-11" db="EMBL/GenBank/DDBJ databases">
        <authorList>
            <person name="Morgan W.R."/>
            <person name="Tartar A."/>
        </authorList>
    </citation>
    <scope>NUCLEOTIDE SEQUENCE</scope>
    <source>
        <strain evidence="2">ARSEF 373</strain>
    </source>
</reference>
<dbReference type="Proteomes" id="UP001146120">
    <property type="component" value="Unassembled WGS sequence"/>
</dbReference>
<organism evidence="2 3">
    <name type="scientific">Lagenidium giganteum</name>
    <dbReference type="NCBI Taxonomy" id="4803"/>
    <lineage>
        <taxon>Eukaryota</taxon>
        <taxon>Sar</taxon>
        <taxon>Stramenopiles</taxon>
        <taxon>Oomycota</taxon>
        <taxon>Peronosporomycetes</taxon>
        <taxon>Pythiales</taxon>
        <taxon>Pythiaceae</taxon>
    </lineage>
</organism>
<comment type="caution">
    <text evidence="2">The sequence shown here is derived from an EMBL/GenBank/DDBJ whole genome shotgun (WGS) entry which is preliminary data.</text>
</comment>
<dbReference type="AlphaFoldDB" id="A0AAV2YI75"/>
<reference evidence="2" key="2">
    <citation type="journal article" date="2023" name="Microbiol Resour">
        <title>Decontamination and Annotation of the Draft Genome Sequence of the Oomycete Lagenidium giganteum ARSEF 373.</title>
        <authorList>
            <person name="Morgan W.R."/>
            <person name="Tartar A."/>
        </authorList>
    </citation>
    <scope>NUCLEOTIDE SEQUENCE</scope>
    <source>
        <strain evidence="2">ARSEF 373</strain>
    </source>
</reference>